<protein>
    <submittedName>
        <fullName evidence="1">Imm1 family immunity protein</fullName>
    </submittedName>
</protein>
<name>A0ABW3YF36_9ACTN</name>
<comment type="caution">
    <text evidence="1">The sequence shown here is derived from an EMBL/GenBank/DDBJ whole genome shotgun (WGS) entry which is preliminary data.</text>
</comment>
<keyword evidence="2" id="KW-1185">Reference proteome</keyword>
<proteinExistence type="predicted"/>
<dbReference type="InterPro" id="IPR025680">
    <property type="entry name" value="DddI"/>
</dbReference>
<gene>
    <name evidence="1" type="ORF">ACFQ4H_11275</name>
</gene>
<accession>A0ABW3YF36</accession>
<evidence type="ECO:0000313" key="1">
    <source>
        <dbReference type="EMBL" id="MFD1321668.1"/>
    </source>
</evidence>
<reference evidence="2" key="1">
    <citation type="journal article" date="2019" name="Int. J. Syst. Evol. Microbiol.">
        <title>The Global Catalogue of Microorganisms (GCM) 10K type strain sequencing project: providing services to taxonomists for standard genome sequencing and annotation.</title>
        <authorList>
            <consortium name="The Broad Institute Genomics Platform"/>
            <consortium name="The Broad Institute Genome Sequencing Center for Infectious Disease"/>
            <person name="Wu L."/>
            <person name="Ma J."/>
        </authorList>
    </citation>
    <scope>NUCLEOTIDE SEQUENCE [LARGE SCALE GENOMIC DNA]</scope>
    <source>
        <strain evidence="2">JCM 31037</strain>
    </source>
</reference>
<dbReference type="Proteomes" id="UP001597260">
    <property type="component" value="Unassembled WGS sequence"/>
</dbReference>
<dbReference type="Pfam" id="PF14430">
    <property type="entry name" value="Imm1"/>
    <property type="match status" value="1"/>
</dbReference>
<sequence>MSFIATWTILKPEGEESGGEMTVHTPDDVDTLIAALGQPGATAALVQHQKRPMVHDEDLGEIPDHDMTIGVWQRYGYLSFADLDHEYMYLDGEPNSPRFAGDYTEYPTGSGVSLATLRVALVEFLESAQRPTCVAWQEPQ</sequence>
<dbReference type="EMBL" id="JBHTMP010000013">
    <property type="protein sequence ID" value="MFD1321668.1"/>
    <property type="molecule type" value="Genomic_DNA"/>
</dbReference>
<organism evidence="1 2">
    <name type="scientific">Micromonospora sonneratiae</name>
    <dbReference type="NCBI Taxonomy" id="1184706"/>
    <lineage>
        <taxon>Bacteria</taxon>
        <taxon>Bacillati</taxon>
        <taxon>Actinomycetota</taxon>
        <taxon>Actinomycetes</taxon>
        <taxon>Micromonosporales</taxon>
        <taxon>Micromonosporaceae</taxon>
        <taxon>Micromonospora</taxon>
    </lineage>
</organism>
<dbReference type="RefSeq" id="WP_377569878.1">
    <property type="nucleotide sequence ID" value="NZ_JBHTMP010000013.1"/>
</dbReference>
<evidence type="ECO:0000313" key="2">
    <source>
        <dbReference type="Proteomes" id="UP001597260"/>
    </source>
</evidence>